<evidence type="ECO:0000313" key="3">
    <source>
        <dbReference type="Proteomes" id="UP000823561"/>
    </source>
</evidence>
<feature type="coiled-coil region" evidence="1">
    <location>
        <begin position="71"/>
        <end position="105"/>
    </location>
</feature>
<dbReference type="Proteomes" id="UP000823561">
    <property type="component" value="Chromosome 4"/>
</dbReference>
<proteinExistence type="predicted"/>
<keyword evidence="1" id="KW-0175">Coiled coil</keyword>
<dbReference type="InterPro" id="IPR052642">
    <property type="entry name" value="CC-FHA_domain"/>
</dbReference>
<reference evidence="2" key="1">
    <citation type="submission" date="2020-10" db="EMBL/GenBank/DDBJ databases">
        <title>Chromosome-scale genome assembly of the Allis shad, Alosa alosa.</title>
        <authorList>
            <person name="Margot Z."/>
            <person name="Christophe K."/>
            <person name="Cabau C."/>
            <person name="Louis A."/>
            <person name="Berthelot C."/>
            <person name="Parey E."/>
            <person name="Roest Crollius H."/>
            <person name="Montfort J."/>
            <person name="Robinson-Rechavi M."/>
            <person name="Bucao C."/>
            <person name="Bouchez O."/>
            <person name="Gislard M."/>
            <person name="Lluch J."/>
            <person name="Milhes M."/>
            <person name="Lampietro C."/>
            <person name="Lopez Roques C."/>
            <person name="Donnadieu C."/>
            <person name="Braasch I."/>
            <person name="Desvignes T."/>
            <person name="Postlethwait J."/>
            <person name="Bobe J."/>
            <person name="Guiguen Y."/>
        </authorList>
    </citation>
    <scope>NUCLEOTIDE SEQUENCE</scope>
    <source>
        <strain evidence="2">M-15738</strain>
        <tissue evidence="2">Blood</tissue>
    </source>
</reference>
<dbReference type="Gene3D" id="1.10.287.1490">
    <property type="match status" value="1"/>
</dbReference>
<sequence length="292" mass="33553">MVSQSLQSLQHLLQEKEERVLHLGDEVCRLSVFESECVRKDRLISSLRDEVSALSHQLTHSQAQVDVTHTLNSLQTEISLKTQQIQELKEQLLELQVSSEQVKQAVSDRDLKITSLRAQLDRMKNDHTKNLGLVSSLQSDLSSKDRHTQKLTAELDRLRQDIRHKDAQLQNLSSKFSKKQQADTLAHDNEVNSLKKTVESLEASLRNSQRDVRLISSDRDSLMERLQDRTQETSSLKVELDKQRQQLVETQTQQHSTHQQLQLFQKQVLQATNTATNHTHSPTEQEVSSHTH</sequence>
<evidence type="ECO:0000313" key="2">
    <source>
        <dbReference type="EMBL" id="KAG5281686.1"/>
    </source>
</evidence>
<accession>A0AAV6H6Q3</accession>
<dbReference type="AlphaFoldDB" id="A0AAV6H6Q3"/>
<dbReference type="PANTHER" id="PTHR18853">
    <property type="entry name" value="FORKHEAD-ASSOCIATED DOMAIN-CONTAINING PROTEIN 1-RELATED"/>
    <property type="match status" value="1"/>
</dbReference>
<comment type="caution">
    <text evidence="2">The sequence shown here is derived from an EMBL/GenBank/DDBJ whole genome shotgun (WGS) entry which is preliminary data.</text>
</comment>
<dbReference type="PANTHER" id="PTHR18853:SF10">
    <property type="entry name" value="FHA DOMAIN-CONTAINING PROTEIN"/>
    <property type="match status" value="1"/>
</dbReference>
<gene>
    <name evidence="2" type="ORF">AALO_G00047670</name>
</gene>
<protein>
    <submittedName>
        <fullName evidence="2">Uncharacterized protein</fullName>
    </submittedName>
</protein>
<keyword evidence="3" id="KW-1185">Reference proteome</keyword>
<feature type="coiled-coil region" evidence="1">
    <location>
        <begin position="148"/>
        <end position="211"/>
    </location>
</feature>
<organism evidence="2 3">
    <name type="scientific">Alosa alosa</name>
    <name type="common">allis shad</name>
    <dbReference type="NCBI Taxonomy" id="278164"/>
    <lineage>
        <taxon>Eukaryota</taxon>
        <taxon>Metazoa</taxon>
        <taxon>Chordata</taxon>
        <taxon>Craniata</taxon>
        <taxon>Vertebrata</taxon>
        <taxon>Euteleostomi</taxon>
        <taxon>Actinopterygii</taxon>
        <taxon>Neopterygii</taxon>
        <taxon>Teleostei</taxon>
        <taxon>Clupei</taxon>
        <taxon>Clupeiformes</taxon>
        <taxon>Clupeoidei</taxon>
        <taxon>Clupeidae</taxon>
        <taxon>Alosa</taxon>
    </lineage>
</organism>
<feature type="non-terminal residue" evidence="2">
    <location>
        <position position="292"/>
    </location>
</feature>
<evidence type="ECO:0000256" key="1">
    <source>
        <dbReference type="SAM" id="Coils"/>
    </source>
</evidence>
<name>A0AAV6H6Q3_9TELE</name>
<dbReference type="EMBL" id="JADWDJ010000004">
    <property type="protein sequence ID" value="KAG5281686.1"/>
    <property type="molecule type" value="Genomic_DNA"/>
</dbReference>